<proteinExistence type="predicted"/>
<feature type="region of interest" description="Disordered" evidence="1">
    <location>
        <begin position="28"/>
        <end position="58"/>
    </location>
</feature>
<gene>
    <name evidence="3" type="ORF">F5878DRAFT_355261</name>
</gene>
<comment type="caution">
    <text evidence="3">The sequence shown here is derived from an EMBL/GenBank/DDBJ whole genome shotgun (WGS) entry which is preliminary data.</text>
</comment>
<dbReference type="EMBL" id="MU806525">
    <property type="protein sequence ID" value="KAJ3834494.1"/>
    <property type="molecule type" value="Genomic_DNA"/>
</dbReference>
<dbReference type="Proteomes" id="UP001163846">
    <property type="component" value="Unassembled WGS sequence"/>
</dbReference>
<evidence type="ECO:0000256" key="1">
    <source>
        <dbReference type="SAM" id="MobiDB-lite"/>
    </source>
</evidence>
<evidence type="ECO:0000313" key="3">
    <source>
        <dbReference type="EMBL" id="KAJ3834494.1"/>
    </source>
</evidence>
<organism evidence="3 4">
    <name type="scientific">Lentinula raphanica</name>
    <dbReference type="NCBI Taxonomy" id="153919"/>
    <lineage>
        <taxon>Eukaryota</taxon>
        <taxon>Fungi</taxon>
        <taxon>Dikarya</taxon>
        <taxon>Basidiomycota</taxon>
        <taxon>Agaricomycotina</taxon>
        <taxon>Agaricomycetes</taxon>
        <taxon>Agaricomycetidae</taxon>
        <taxon>Agaricales</taxon>
        <taxon>Marasmiineae</taxon>
        <taxon>Omphalotaceae</taxon>
        <taxon>Lentinula</taxon>
    </lineage>
</organism>
<feature type="chain" id="PRO_5041236391" evidence="2">
    <location>
        <begin position="26"/>
        <end position="275"/>
    </location>
</feature>
<name>A0AA38U8U8_9AGAR</name>
<evidence type="ECO:0000256" key="2">
    <source>
        <dbReference type="SAM" id="SignalP"/>
    </source>
</evidence>
<feature type="signal peptide" evidence="2">
    <location>
        <begin position="1"/>
        <end position="25"/>
    </location>
</feature>
<keyword evidence="4" id="KW-1185">Reference proteome</keyword>
<reference evidence="3" key="1">
    <citation type="submission" date="2022-08" db="EMBL/GenBank/DDBJ databases">
        <authorList>
            <consortium name="DOE Joint Genome Institute"/>
            <person name="Min B."/>
            <person name="Riley R."/>
            <person name="Sierra-Patev S."/>
            <person name="Naranjo-Ortiz M."/>
            <person name="Looney B."/>
            <person name="Konkel Z."/>
            <person name="Slot J.C."/>
            <person name="Sakamoto Y."/>
            <person name="Steenwyk J.L."/>
            <person name="Rokas A."/>
            <person name="Carro J."/>
            <person name="Camarero S."/>
            <person name="Ferreira P."/>
            <person name="Molpeceres G."/>
            <person name="Ruiz-Duenas F.J."/>
            <person name="Serrano A."/>
            <person name="Henrissat B."/>
            <person name="Drula E."/>
            <person name="Hughes K.W."/>
            <person name="Mata J.L."/>
            <person name="Ishikawa N.K."/>
            <person name="Vargas-Isla R."/>
            <person name="Ushijima S."/>
            <person name="Smith C.A."/>
            <person name="Ahrendt S."/>
            <person name="Andreopoulos W."/>
            <person name="He G."/>
            <person name="Labutti K."/>
            <person name="Lipzen A."/>
            <person name="Ng V."/>
            <person name="Sandor L."/>
            <person name="Barry K."/>
            <person name="Martinez A.T."/>
            <person name="Xiao Y."/>
            <person name="Gibbons J.G."/>
            <person name="Terashima K."/>
            <person name="Hibbett D.S."/>
            <person name="Grigoriev I.V."/>
        </authorList>
    </citation>
    <scope>NUCLEOTIDE SEQUENCE</scope>
    <source>
        <strain evidence="3">TFB9207</strain>
    </source>
</reference>
<dbReference type="AlphaFoldDB" id="A0AA38U8U8"/>
<accession>A0AA38U8U8</accession>
<sequence length="275" mass="30391">MTRPTKSRVLAILVLGAAISSSVFAAPASIPPPPPLSRPSTNPSTFSTEAPPLHSRSVGQTAEVAMLRGRRVEHVNLVSRQDGSDLTTIDDPKYGLGAGKDATGDMNSVAVSVNLKQRADRSPAAGSSSTGMGGAPRGLTEANFITMIKHEIIEREREHPEVMKEWRNKPVSEIEAILDKDDKRNKSIDQSLDTLDKRNAGIHEYCDQRFTSELRETSDHAIQAYQRSHDPSEVVNKAFHNFLTSYLLYQRLRLKLEELKAASRTHHPFNLCPTM</sequence>
<protein>
    <submittedName>
        <fullName evidence="3">Uncharacterized protein</fullName>
    </submittedName>
</protein>
<keyword evidence="2" id="KW-0732">Signal</keyword>
<evidence type="ECO:0000313" key="4">
    <source>
        <dbReference type="Proteomes" id="UP001163846"/>
    </source>
</evidence>
<feature type="region of interest" description="Disordered" evidence="1">
    <location>
        <begin position="118"/>
        <end position="138"/>
    </location>
</feature>